<evidence type="ECO:0000313" key="5">
    <source>
        <dbReference type="Proteomes" id="UP000660885"/>
    </source>
</evidence>
<dbReference type="InterPro" id="IPR003346">
    <property type="entry name" value="Transposase_20"/>
</dbReference>
<dbReference type="EMBL" id="JAETWB010000050">
    <property type="protein sequence ID" value="MBL6082154.1"/>
    <property type="molecule type" value="Genomic_DNA"/>
</dbReference>
<evidence type="ECO:0000313" key="4">
    <source>
        <dbReference type="EMBL" id="MBL6082154.1"/>
    </source>
</evidence>
<evidence type="ECO:0000256" key="1">
    <source>
        <dbReference type="SAM" id="Coils"/>
    </source>
</evidence>
<sequence length="357" mass="38831">MEKITTIGLDLAKSVFQVHGVNAAGGVVVRRKLRRSALLDFFAALPPTLVGMEACGGAHHWARELTRLGHTVRLMPSAYVKPYVKRGKTDAADAEAICEAVTRPTMRFVPVKTEAQQASLMQLKVRDMLVRQRTQTINALRSHLAEYGIVAAQGRKFAELIAVVRNGDDTRLPEMAREALGDLVAQIEALEGRIERLDSRMVRHAREDEAVRRLASIPGVGAISATALAAMVPNPHGFASGRHFAASLGLTPKPHSSGGKERLGRISRQGNSMLRRLLVLGGTSRLRNARHHPEAAEWATRLLARRPFKVVAVALANKMARIAWALLARGGIYTATATAQTVASELAGRRARRGPRC</sequence>
<protein>
    <submittedName>
        <fullName evidence="4">IS110 family transposase</fullName>
    </submittedName>
</protein>
<accession>A0ABS1UBW9</accession>
<dbReference type="Pfam" id="PF01548">
    <property type="entry name" value="DEDD_Tnp_IS110"/>
    <property type="match status" value="1"/>
</dbReference>
<feature type="coiled-coil region" evidence="1">
    <location>
        <begin position="180"/>
        <end position="207"/>
    </location>
</feature>
<dbReference type="RefSeq" id="WP_202835366.1">
    <property type="nucleotide sequence ID" value="NZ_JAETWB010000050.1"/>
</dbReference>
<comment type="caution">
    <text evidence="4">The sequence shown here is derived from an EMBL/GenBank/DDBJ whole genome shotgun (WGS) entry which is preliminary data.</text>
</comment>
<feature type="domain" description="Transposase IS110-like N-terminal" evidence="2">
    <location>
        <begin position="7"/>
        <end position="147"/>
    </location>
</feature>
<keyword evidence="1" id="KW-0175">Coiled coil</keyword>
<name>A0ABS1UBW9_9PROT</name>
<feature type="domain" description="Transposase IS116/IS110/IS902 C-terminal" evidence="3">
    <location>
        <begin position="212"/>
        <end position="287"/>
    </location>
</feature>
<organism evidence="4 5">
    <name type="scientific">Belnapia arida</name>
    <dbReference type="NCBI Taxonomy" id="2804533"/>
    <lineage>
        <taxon>Bacteria</taxon>
        <taxon>Pseudomonadati</taxon>
        <taxon>Pseudomonadota</taxon>
        <taxon>Alphaproteobacteria</taxon>
        <taxon>Acetobacterales</taxon>
        <taxon>Roseomonadaceae</taxon>
        <taxon>Belnapia</taxon>
    </lineage>
</organism>
<dbReference type="Proteomes" id="UP000660885">
    <property type="component" value="Unassembled WGS sequence"/>
</dbReference>
<dbReference type="InterPro" id="IPR002525">
    <property type="entry name" value="Transp_IS110-like_N"/>
</dbReference>
<evidence type="ECO:0000259" key="2">
    <source>
        <dbReference type="Pfam" id="PF01548"/>
    </source>
</evidence>
<proteinExistence type="predicted"/>
<keyword evidence="5" id="KW-1185">Reference proteome</keyword>
<reference evidence="4 5" key="1">
    <citation type="submission" date="2021-01" db="EMBL/GenBank/DDBJ databases">
        <title>Belnapia mucosa sp. nov. and Belnapia arida sp. nov., isolated from the Tabernas Desert (Almeria, Spain).</title>
        <authorList>
            <person name="Molina-Menor E."/>
            <person name="Vidal-Verdu A."/>
            <person name="Calonge A."/>
            <person name="Satari L."/>
            <person name="Pereto J."/>
            <person name="Porcar M."/>
        </authorList>
    </citation>
    <scope>NUCLEOTIDE SEQUENCE [LARGE SCALE GENOMIC DNA]</scope>
    <source>
        <strain evidence="4 5">T18</strain>
    </source>
</reference>
<dbReference type="PANTHER" id="PTHR33055">
    <property type="entry name" value="TRANSPOSASE FOR INSERTION SEQUENCE ELEMENT IS1111A"/>
    <property type="match status" value="1"/>
</dbReference>
<dbReference type="Pfam" id="PF02371">
    <property type="entry name" value="Transposase_20"/>
    <property type="match status" value="1"/>
</dbReference>
<gene>
    <name evidence="4" type="ORF">JMJ56_29695</name>
</gene>
<evidence type="ECO:0000259" key="3">
    <source>
        <dbReference type="Pfam" id="PF02371"/>
    </source>
</evidence>
<dbReference type="InterPro" id="IPR047650">
    <property type="entry name" value="Transpos_IS110"/>
</dbReference>
<dbReference type="NCBIfam" id="NF033542">
    <property type="entry name" value="transpos_IS110"/>
    <property type="match status" value="1"/>
</dbReference>
<dbReference type="PANTHER" id="PTHR33055:SF3">
    <property type="entry name" value="PUTATIVE TRANSPOSASE FOR IS117-RELATED"/>
    <property type="match status" value="1"/>
</dbReference>